<sequence>MSTTSADAPTTPDGPLVHLEHRPAGELDERLDVDTRLAVVTLDSPHNRNALSARLVTELLDALATADADPSVRAVLLRATGRVFCSGADLSEAVAGGMEEGARRMVDMQRQVVAMDTPVVVAVQGPVRAGGIGLVGACDVAISAVEATYALTEVRLGLAPAVISLVLLHRMTPRGASRTFLDGEVFDGAAAASYGLVSEAVPGDDLAARADAVCASLLAGSVQGQAETKRLLNARLLADLDARRDEVAATSARLFGSDAAREAMQAFLSRRR</sequence>
<dbReference type="Gene3D" id="3.90.226.10">
    <property type="entry name" value="2-enoyl-CoA Hydratase, Chain A, domain 1"/>
    <property type="match status" value="1"/>
</dbReference>
<comment type="similarity">
    <text evidence="1">Belongs to the enoyl-CoA hydratase/isomerase family.</text>
</comment>
<evidence type="ECO:0000256" key="1">
    <source>
        <dbReference type="ARBA" id="ARBA00005254"/>
    </source>
</evidence>
<name>A0ABN2NYR9_9ACTN</name>
<dbReference type="PANTHER" id="PTHR42964:SF1">
    <property type="entry name" value="POLYKETIDE BIOSYNTHESIS ENOYL-COA HYDRATASE PKSH-RELATED"/>
    <property type="match status" value="1"/>
</dbReference>
<dbReference type="PANTHER" id="PTHR42964">
    <property type="entry name" value="ENOYL-COA HYDRATASE"/>
    <property type="match status" value="1"/>
</dbReference>
<dbReference type="Gene3D" id="1.10.12.10">
    <property type="entry name" value="Lyase 2-enoyl-coa Hydratase, Chain A, domain 2"/>
    <property type="match status" value="1"/>
</dbReference>
<dbReference type="Proteomes" id="UP001501612">
    <property type="component" value="Unassembled WGS sequence"/>
</dbReference>
<dbReference type="InterPro" id="IPR029045">
    <property type="entry name" value="ClpP/crotonase-like_dom_sf"/>
</dbReference>
<dbReference type="EMBL" id="BAAAMY010000001">
    <property type="protein sequence ID" value="GAA1907546.1"/>
    <property type="molecule type" value="Genomic_DNA"/>
</dbReference>
<proteinExistence type="inferred from homology"/>
<dbReference type="SUPFAM" id="SSF52096">
    <property type="entry name" value="ClpP/crotonase"/>
    <property type="match status" value="1"/>
</dbReference>
<organism evidence="2 3">
    <name type="scientific">Nocardioides lentus</name>
    <dbReference type="NCBI Taxonomy" id="338077"/>
    <lineage>
        <taxon>Bacteria</taxon>
        <taxon>Bacillati</taxon>
        <taxon>Actinomycetota</taxon>
        <taxon>Actinomycetes</taxon>
        <taxon>Propionibacteriales</taxon>
        <taxon>Nocardioidaceae</taxon>
        <taxon>Nocardioides</taxon>
    </lineage>
</organism>
<keyword evidence="3" id="KW-1185">Reference proteome</keyword>
<dbReference type="RefSeq" id="WP_344003388.1">
    <property type="nucleotide sequence ID" value="NZ_BAAAMY010000001.1"/>
</dbReference>
<dbReference type="Pfam" id="PF00378">
    <property type="entry name" value="ECH_1"/>
    <property type="match status" value="1"/>
</dbReference>
<comment type="caution">
    <text evidence="2">The sequence shown here is derived from an EMBL/GenBank/DDBJ whole genome shotgun (WGS) entry which is preliminary data.</text>
</comment>
<dbReference type="InterPro" id="IPR014748">
    <property type="entry name" value="Enoyl-CoA_hydra_C"/>
</dbReference>
<evidence type="ECO:0000313" key="2">
    <source>
        <dbReference type="EMBL" id="GAA1907546.1"/>
    </source>
</evidence>
<gene>
    <name evidence="2" type="ORF">GCM10009737_05490</name>
</gene>
<dbReference type="CDD" id="cd06558">
    <property type="entry name" value="crotonase-like"/>
    <property type="match status" value="1"/>
</dbReference>
<dbReference type="InterPro" id="IPR051683">
    <property type="entry name" value="Enoyl-CoA_Hydratase/Isomerase"/>
</dbReference>
<protein>
    <submittedName>
        <fullName evidence="2">Enoyl-CoA hydratase family protein</fullName>
    </submittedName>
</protein>
<evidence type="ECO:0000313" key="3">
    <source>
        <dbReference type="Proteomes" id="UP001501612"/>
    </source>
</evidence>
<dbReference type="InterPro" id="IPR001753">
    <property type="entry name" value="Enoyl-CoA_hydra/iso"/>
</dbReference>
<reference evidence="2 3" key="1">
    <citation type="journal article" date="2019" name="Int. J. Syst. Evol. Microbiol.">
        <title>The Global Catalogue of Microorganisms (GCM) 10K type strain sequencing project: providing services to taxonomists for standard genome sequencing and annotation.</title>
        <authorList>
            <consortium name="The Broad Institute Genomics Platform"/>
            <consortium name="The Broad Institute Genome Sequencing Center for Infectious Disease"/>
            <person name="Wu L."/>
            <person name="Ma J."/>
        </authorList>
    </citation>
    <scope>NUCLEOTIDE SEQUENCE [LARGE SCALE GENOMIC DNA]</scope>
    <source>
        <strain evidence="2 3">JCM 14046</strain>
    </source>
</reference>
<accession>A0ABN2NYR9</accession>